<evidence type="ECO:0000313" key="1">
    <source>
        <dbReference type="EMBL" id="OPA76134.1"/>
    </source>
</evidence>
<dbReference type="Proteomes" id="UP000190188">
    <property type="component" value="Unassembled WGS sequence"/>
</dbReference>
<dbReference type="RefSeq" id="WP_078500301.1">
    <property type="nucleotide sequence ID" value="NZ_MSZX01000007.1"/>
</dbReference>
<gene>
    <name evidence="1" type="ORF">BVG16_18130</name>
</gene>
<organism evidence="1 2">
    <name type="scientific">Paenibacillus selenitireducens</name>
    <dbReference type="NCBI Taxonomy" id="1324314"/>
    <lineage>
        <taxon>Bacteria</taxon>
        <taxon>Bacillati</taxon>
        <taxon>Bacillota</taxon>
        <taxon>Bacilli</taxon>
        <taxon>Bacillales</taxon>
        <taxon>Paenibacillaceae</taxon>
        <taxon>Paenibacillus</taxon>
    </lineage>
</organism>
<protein>
    <submittedName>
        <fullName evidence="1">Uncharacterized protein</fullName>
    </submittedName>
</protein>
<keyword evidence="2" id="KW-1185">Reference proteome</keyword>
<comment type="caution">
    <text evidence="1">The sequence shown here is derived from an EMBL/GenBank/DDBJ whole genome shotgun (WGS) entry which is preliminary data.</text>
</comment>
<accession>A0A1T2X8E7</accession>
<proteinExistence type="predicted"/>
<dbReference type="EMBL" id="MSZX01000007">
    <property type="protein sequence ID" value="OPA76134.1"/>
    <property type="molecule type" value="Genomic_DNA"/>
</dbReference>
<reference evidence="1 2" key="1">
    <citation type="submission" date="2017-01" db="EMBL/GenBank/DDBJ databases">
        <title>Genome analysis of Paenibacillus selenitrireducens ES3-24.</title>
        <authorList>
            <person name="Xu D."/>
            <person name="Yao R."/>
            <person name="Zheng S."/>
        </authorList>
    </citation>
    <scope>NUCLEOTIDE SEQUENCE [LARGE SCALE GENOMIC DNA]</scope>
    <source>
        <strain evidence="1 2">ES3-24</strain>
    </source>
</reference>
<dbReference type="AlphaFoldDB" id="A0A1T2X8E7"/>
<dbReference type="OrthoDB" id="2666278at2"/>
<sequence>MKKITPNKTRNSNRLYQADEGLADHITKVRETLLPLCHQYRNHAVHVETIDGRSFEGVIVEVDAGHLYLQVTDHNRAFFPQPSPYNPYGPSFGGAFYPQQQPFFNNNVILPLVLFELLTIALI</sequence>
<evidence type="ECO:0000313" key="2">
    <source>
        <dbReference type="Proteomes" id="UP000190188"/>
    </source>
</evidence>
<name>A0A1T2X8E7_9BACL</name>